<name>A0A9X4B737_ENTFC</name>
<proteinExistence type="predicted"/>
<dbReference type="RefSeq" id="WP_272471514.1">
    <property type="nucleotide sequence ID" value="NZ_JAMWMK010000034.1"/>
</dbReference>
<dbReference type="EMBL" id="JAMWMK010000034">
    <property type="protein sequence ID" value="MDC4249032.1"/>
    <property type="molecule type" value="Genomic_DNA"/>
</dbReference>
<dbReference type="SUPFAM" id="SSF52058">
    <property type="entry name" value="L domain-like"/>
    <property type="match status" value="1"/>
</dbReference>
<evidence type="ECO:0000256" key="2">
    <source>
        <dbReference type="SAM" id="SignalP"/>
    </source>
</evidence>
<keyword evidence="2" id="KW-0732">Signal</keyword>
<evidence type="ECO:0000313" key="4">
    <source>
        <dbReference type="Proteomes" id="UP001141166"/>
    </source>
</evidence>
<feature type="region of interest" description="Disordered" evidence="1">
    <location>
        <begin position="20"/>
        <end position="120"/>
    </location>
</feature>
<dbReference type="AlphaFoldDB" id="A0A9X4B737"/>
<evidence type="ECO:0000313" key="3">
    <source>
        <dbReference type="EMBL" id="MDC4249032.1"/>
    </source>
</evidence>
<feature type="compositionally biased region" description="Low complexity" evidence="1">
    <location>
        <begin position="94"/>
        <end position="106"/>
    </location>
</feature>
<comment type="caution">
    <text evidence="3">The sequence shown here is derived from an EMBL/GenBank/DDBJ whole genome shotgun (WGS) entry which is preliminary data.</text>
</comment>
<feature type="compositionally biased region" description="Basic and acidic residues" evidence="1">
    <location>
        <begin position="80"/>
        <end position="93"/>
    </location>
</feature>
<dbReference type="Gene3D" id="3.80.10.10">
    <property type="entry name" value="Ribonuclease Inhibitor"/>
    <property type="match status" value="1"/>
</dbReference>
<dbReference type="InterPro" id="IPR032675">
    <property type="entry name" value="LRR_dom_sf"/>
</dbReference>
<evidence type="ECO:0000256" key="1">
    <source>
        <dbReference type="SAM" id="MobiDB-lite"/>
    </source>
</evidence>
<sequence length="677" mass="74214">MKRLINRLLCSVLVLGLASNSGVSSSHAEEKPLPSETVAETSSTEGVEQYDGYLPENGHETMNSSHQEETKTAGSPSTVERPETTSSDLEKNPSDSSSKKSMLQKSQFAATPSISTTNSSFDLNNCEYTTDIPNQTITLTGYNGQVQDLVIPSKITVQVQNMESVTLNVKVKINGGDGKNNTLPIPLSVHTITFQSVDGTKVGLETTGNWANLFNVSGKIYNNLVSIDLSGLDMSNVYSMNTLFNAPHVPNLESVNFGENTLAKVTDMSNAFNMLTKLKTINQKWTFGQLTSFNNTFFGCHSLTNLNLKDWNVSTVTNFKNMFYNCWAMDEFRMDNWQLNPNADLGDPFGNIANGGMFCLDSIALPKAALIVASDEKLLNYNYGNSGYKPSCGIRINANGGVLSKNEYYDYNNFPTGLSYYFSKVVIPTDQYNELKDSDPATLQDKLTTWLEDNVPTRLGYALEGWAPTDEAFNQKISSITTFNGFMASQEEFKAEWVSDKFDTSVDNTKLNPEGSLGLAYYPTTFTIGSTNLQSSGQQEISITKTDSFNVGVKDRTRTKDDWHVTAQLIWNGTSIPEAYIQTINNGIVMKNVSTGSGNYDSTTDLQSLQGSGITGMANYKITTMPNTIMESSGSTVNNGVYDYDLGDLKLVIPDVSQVRAGTYSGQVEWNLINGPA</sequence>
<gene>
    <name evidence="3" type="ORF">M3X98_13545</name>
</gene>
<dbReference type="Proteomes" id="UP001141166">
    <property type="component" value="Unassembled WGS sequence"/>
</dbReference>
<feature type="signal peptide" evidence="2">
    <location>
        <begin position="1"/>
        <end position="28"/>
    </location>
</feature>
<dbReference type="InterPro" id="IPR005046">
    <property type="entry name" value="DUF285"/>
</dbReference>
<feature type="chain" id="PRO_5040800411" evidence="2">
    <location>
        <begin position="29"/>
        <end position="677"/>
    </location>
</feature>
<dbReference type="Pfam" id="PF03382">
    <property type="entry name" value="DUF285"/>
    <property type="match status" value="1"/>
</dbReference>
<feature type="compositionally biased region" description="Polar residues" evidence="1">
    <location>
        <begin position="107"/>
        <end position="120"/>
    </location>
</feature>
<reference evidence="3" key="1">
    <citation type="submission" date="2022-05" db="EMBL/GenBank/DDBJ databases">
        <title>Draft genome sequences of Clostridium perfringens strains isolated from Peru.</title>
        <authorList>
            <person name="Hurtado R."/>
            <person name="Lima L."/>
            <person name="Sousa T."/>
            <person name="Jaiswal A.K."/>
            <person name="Tiwari S."/>
            <person name="Maturrano L."/>
            <person name="Brenig B."/>
            <person name="Azevedo V."/>
        </authorList>
    </citation>
    <scope>NUCLEOTIDE SEQUENCE</scope>
    <source>
        <strain evidence="3">CP4</strain>
    </source>
</reference>
<accession>A0A9X4B737</accession>
<protein>
    <submittedName>
        <fullName evidence="3">BspA family leucine-rich repeat surface protein</fullName>
    </submittedName>
</protein>
<organism evidence="3 4">
    <name type="scientific">Enterococcus faecium</name>
    <name type="common">Streptococcus faecium</name>
    <dbReference type="NCBI Taxonomy" id="1352"/>
    <lineage>
        <taxon>Bacteria</taxon>
        <taxon>Bacillati</taxon>
        <taxon>Bacillota</taxon>
        <taxon>Bacilli</taxon>
        <taxon>Lactobacillales</taxon>
        <taxon>Enterococcaceae</taxon>
        <taxon>Enterococcus</taxon>
    </lineage>
</organism>